<comment type="caution">
    <text evidence="3">The sequence shown here is derived from an EMBL/GenBank/DDBJ whole genome shotgun (WGS) entry which is preliminary data.</text>
</comment>
<feature type="compositionally biased region" description="Polar residues" evidence="2">
    <location>
        <begin position="405"/>
        <end position="418"/>
    </location>
</feature>
<dbReference type="EMBL" id="JADGJD010001663">
    <property type="protein sequence ID" value="KAJ3039169.1"/>
    <property type="molecule type" value="Genomic_DNA"/>
</dbReference>
<feature type="compositionally biased region" description="Pro residues" evidence="2">
    <location>
        <begin position="518"/>
        <end position="529"/>
    </location>
</feature>
<keyword evidence="4" id="KW-1185">Reference proteome</keyword>
<feature type="compositionally biased region" description="Acidic residues" evidence="2">
    <location>
        <begin position="352"/>
        <end position="370"/>
    </location>
</feature>
<keyword evidence="1" id="KW-0175">Coiled coil</keyword>
<feature type="compositionally biased region" description="Low complexity" evidence="2">
    <location>
        <begin position="489"/>
        <end position="504"/>
    </location>
</feature>
<organism evidence="3 4">
    <name type="scientific">Rhizophlyctis rosea</name>
    <dbReference type="NCBI Taxonomy" id="64517"/>
    <lineage>
        <taxon>Eukaryota</taxon>
        <taxon>Fungi</taxon>
        <taxon>Fungi incertae sedis</taxon>
        <taxon>Chytridiomycota</taxon>
        <taxon>Chytridiomycota incertae sedis</taxon>
        <taxon>Chytridiomycetes</taxon>
        <taxon>Rhizophlyctidales</taxon>
        <taxon>Rhizophlyctidaceae</taxon>
        <taxon>Rhizophlyctis</taxon>
    </lineage>
</organism>
<name>A0AAD5S5D2_9FUNG</name>
<protein>
    <submittedName>
        <fullName evidence="3">Uncharacterized protein</fullName>
    </submittedName>
</protein>
<feature type="compositionally biased region" description="Basic residues" evidence="2">
    <location>
        <begin position="538"/>
        <end position="547"/>
    </location>
</feature>
<feature type="region of interest" description="Disordered" evidence="2">
    <location>
        <begin position="489"/>
        <end position="547"/>
    </location>
</feature>
<feature type="region of interest" description="Disordered" evidence="2">
    <location>
        <begin position="291"/>
        <end position="475"/>
    </location>
</feature>
<feature type="compositionally biased region" description="Low complexity" evidence="2">
    <location>
        <begin position="387"/>
        <end position="400"/>
    </location>
</feature>
<dbReference type="Proteomes" id="UP001212841">
    <property type="component" value="Unassembled WGS sequence"/>
</dbReference>
<evidence type="ECO:0000313" key="4">
    <source>
        <dbReference type="Proteomes" id="UP001212841"/>
    </source>
</evidence>
<feature type="compositionally biased region" description="Low complexity" evidence="2">
    <location>
        <begin position="419"/>
        <end position="432"/>
    </location>
</feature>
<proteinExistence type="predicted"/>
<accession>A0AAD5S5D2</accession>
<dbReference type="AlphaFoldDB" id="A0AAD5S5D2"/>
<evidence type="ECO:0000313" key="3">
    <source>
        <dbReference type="EMBL" id="KAJ3039169.1"/>
    </source>
</evidence>
<feature type="compositionally biased region" description="Basic and acidic residues" evidence="2">
    <location>
        <begin position="456"/>
        <end position="466"/>
    </location>
</feature>
<evidence type="ECO:0000256" key="2">
    <source>
        <dbReference type="SAM" id="MobiDB-lite"/>
    </source>
</evidence>
<sequence>MATYPVVNRPQLANMLSTLGTNAFAAFTAAVNELAILDYQHTITQTHLRRVIVNQQILRTNFARISNRLECEEAESQKARQHSMVLSADLKRVDEEWGLLEGRLSTLETENAGLQSSLVEREAELTAVQDLLRKTLGDKAVTEARLKNNEAGNVLSVRVLGVVSGERDVLGGELNVAKSQNVGLNAELLAAKKELRVVRERLDIVDEEKLALQEDVRVLRQMLEKEREERLEEREVRDREDEETMLQLEQLMMLKEKKNKSKKPLNLLPFQSSTSIEPSYNPIAMAADSFESTESTANAPHGDGNETSATTTQDSGADSEDDASAMDLFPLLGDISDPVSPSPSPATAPTALEEETGTPTESETETEEPIATETATVLPVRRLKRQSASGSGSGSASASGDNFDAQGQGQRSIVAETQSAPASPPTAARSFAVLLRSPKSTSTLHHRSLSAPTVVAHEDGNAFDDHGNDEESMGSPIAAAEAEEVDIEAASLSPATSETAAAPAIVEAVGESIEKPQPQTPLPPPPPTSSPITSTNTKPKRKPTIRQQKKLAQLEKELGMTAADNRKFLDVEKAKRKKAFYQRSFNLDQ</sequence>
<reference evidence="3" key="1">
    <citation type="submission" date="2020-05" db="EMBL/GenBank/DDBJ databases">
        <title>Phylogenomic resolution of chytrid fungi.</title>
        <authorList>
            <person name="Stajich J.E."/>
            <person name="Amses K."/>
            <person name="Simmons R."/>
            <person name="Seto K."/>
            <person name="Myers J."/>
            <person name="Bonds A."/>
            <person name="Quandt C.A."/>
            <person name="Barry K."/>
            <person name="Liu P."/>
            <person name="Grigoriev I."/>
            <person name="Longcore J.E."/>
            <person name="James T.Y."/>
        </authorList>
    </citation>
    <scope>NUCLEOTIDE SEQUENCE</scope>
    <source>
        <strain evidence="3">JEL0318</strain>
    </source>
</reference>
<gene>
    <name evidence="3" type="ORF">HK097_002923</name>
</gene>
<feature type="coiled-coil region" evidence="1">
    <location>
        <begin position="174"/>
        <end position="243"/>
    </location>
</feature>
<evidence type="ECO:0000256" key="1">
    <source>
        <dbReference type="SAM" id="Coils"/>
    </source>
</evidence>